<evidence type="ECO:0000313" key="1">
    <source>
        <dbReference type="EMBL" id="QDO87226.1"/>
    </source>
</evidence>
<evidence type="ECO:0000313" key="2">
    <source>
        <dbReference type="Proteomes" id="UP000315395"/>
    </source>
</evidence>
<sequence length="94" mass="10463">MSRNWTVEDLGSHTYLVHGTEHGDRVDVTVGLDPAFLESLGLSGVADEQIVNATVSFLLEHQRLDELPAEVEIEVVAAAYDDFPERLRAHFSRT</sequence>
<dbReference type="KEGG" id="orz:FNH13_01860"/>
<organism evidence="1 2">
    <name type="scientific">Ornithinimicrobium ciconiae</name>
    <dbReference type="NCBI Taxonomy" id="2594265"/>
    <lineage>
        <taxon>Bacteria</taxon>
        <taxon>Bacillati</taxon>
        <taxon>Actinomycetota</taxon>
        <taxon>Actinomycetes</taxon>
        <taxon>Micrococcales</taxon>
        <taxon>Ornithinimicrobiaceae</taxon>
        <taxon>Ornithinimicrobium</taxon>
    </lineage>
</organism>
<gene>
    <name evidence="1" type="ORF">FNH13_01860</name>
</gene>
<keyword evidence="2" id="KW-1185">Reference proteome</keyword>
<dbReference type="EMBL" id="CP041616">
    <property type="protein sequence ID" value="QDO87226.1"/>
    <property type="molecule type" value="Genomic_DNA"/>
</dbReference>
<dbReference type="RefSeq" id="WP_143781884.1">
    <property type="nucleotide sequence ID" value="NZ_CP041616.1"/>
</dbReference>
<name>A0A516G6R7_9MICO</name>
<dbReference type="OrthoDB" id="4553542at2"/>
<proteinExistence type="predicted"/>
<protein>
    <submittedName>
        <fullName evidence="1">Uncharacterized protein</fullName>
    </submittedName>
</protein>
<accession>A0A516G6R7</accession>
<reference evidence="1 2" key="1">
    <citation type="submission" date="2019-07" db="EMBL/GenBank/DDBJ databases">
        <title>complete genome sequencing of Ornithinimicrobium sp. H23M54.</title>
        <authorList>
            <person name="Bae J.-W."/>
            <person name="Lee S.-Y."/>
        </authorList>
    </citation>
    <scope>NUCLEOTIDE SEQUENCE [LARGE SCALE GENOMIC DNA]</scope>
    <source>
        <strain evidence="1 2">H23M54</strain>
    </source>
</reference>
<dbReference type="AlphaFoldDB" id="A0A516G6R7"/>
<dbReference type="Proteomes" id="UP000315395">
    <property type="component" value="Chromosome"/>
</dbReference>